<dbReference type="GO" id="GO:0055085">
    <property type="term" value="P:transmembrane transport"/>
    <property type="evidence" value="ECO:0007669"/>
    <property type="project" value="InterPro"/>
</dbReference>
<comment type="subcellular location">
    <subcellularLocation>
        <location evidence="1">Periplasm</location>
    </subcellularLocation>
</comment>
<dbReference type="KEGG" id="yag:AABB28_16430"/>
<accession>A0AAN0M2C7</accession>
<dbReference type="RefSeq" id="WP_342069797.1">
    <property type="nucleotide sequence ID" value="NZ_CP151762.1"/>
</dbReference>
<dbReference type="InterPro" id="IPR038404">
    <property type="entry name" value="TRAP_DctP_sf"/>
</dbReference>
<dbReference type="AlphaFoldDB" id="A0AAN0M2C7"/>
<evidence type="ECO:0000256" key="1">
    <source>
        <dbReference type="ARBA" id="ARBA00004418"/>
    </source>
</evidence>
<feature type="signal peptide" evidence="4">
    <location>
        <begin position="1"/>
        <end position="35"/>
    </location>
</feature>
<evidence type="ECO:0000256" key="3">
    <source>
        <dbReference type="ARBA" id="ARBA00022764"/>
    </source>
</evidence>
<keyword evidence="6" id="KW-1185">Reference proteome</keyword>
<keyword evidence="2 4" id="KW-0732">Signal</keyword>
<dbReference type="Gene3D" id="3.40.190.170">
    <property type="entry name" value="Bacterial extracellular solute-binding protein, family 7"/>
    <property type="match status" value="1"/>
</dbReference>
<dbReference type="Proteomes" id="UP001451782">
    <property type="component" value="Chromosome"/>
</dbReference>
<dbReference type="PANTHER" id="PTHR33376">
    <property type="match status" value="1"/>
</dbReference>
<evidence type="ECO:0000256" key="4">
    <source>
        <dbReference type="SAM" id="SignalP"/>
    </source>
</evidence>
<evidence type="ECO:0000256" key="2">
    <source>
        <dbReference type="ARBA" id="ARBA00022729"/>
    </source>
</evidence>
<dbReference type="NCBIfam" id="NF037995">
    <property type="entry name" value="TRAP_S1"/>
    <property type="match status" value="1"/>
</dbReference>
<sequence>MMKFTMDMKTSNKAMRGAAVAVLAAGIGFASPVYAQEEIDVSIVSGFSPAVAAVRILQESFMPGVDARLAETGNYTINWREAFSGTLAKPAGELEAIEAGLADMGVIPTGFHADKLPVYQIGYVTPFTTTDLVLIHEVVDGLVDKYPAFRDTWTDLNQVTLSASGIPDNYILCSSEPINSVSDIDGLKVAGAGPNLRWIEPVGATGVTGSLGNFYQLVETGVVDAMLVWGESVVSLKFYEVCGNYFNANLGGVNSYVINVNQQAWDRFPDEVKEAMTEAAKQYGVDIGNFAAELGSQALDIFIANGGSVVEIDPQERAEWAETLPNLAQEWVASLEASGVPAQDILTDYMQAMRDADQPIARQWDQ</sequence>
<dbReference type="CDD" id="cd13666">
    <property type="entry name" value="PBP2_TRAP_DctP_like_1"/>
    <property type="match status" value="1"/>
</dbReference>
<dbReference type="EMBL" id="CP151762">
    <property type="protein sequence ID" value="WZU63415.1"/>
    <property type="molecule type" value="Genomic_DNA"/>
</dbReference>
<organism evidence="5 6">
    <name type="scientific">Yoonia algicola</name>
    <dbReference type="NCBI Taxonomy" id="3137368"/>
    <lineage>
        <taxon>Bacteria</taxon>
        <taxon>Pseudomonadati</taxon>
        <taxon>Pseudomonadota</taxon>
        <taxon>Alphaproteobacteria</taxon>
        <taxon>Rhodobacterales</taxon>
        <taxon>Paracoccaceae</taxon>
        <taxon>Yoonia</taxon>
    </lineage>
</organism>
<evidence type="ECO:0000313" key="6">
    <source>
        <dbReference type="Proteomes" id="UP001451782"/>
    </source>
</evidence>
<dbReference type="InterPro" id="IPR018389">
    <property type="entry name" value="DctP_fam"/>
</dbReference>
<feature type="chain" id="PRO_5042848288" evidence="4">
    <location>
        <begin position="36"/>
        <end position="366"/>
    </location>
</feature>
<dbReference type="Pfam" id="PF03480">
    <property type="entry name" value="DctP"/>
    <property type="match status" value="1"/>
</dbReference>
<reference evidence="5 6" key="1">
    <citation type="submission" date="2024-04" db="EMBL/GenBank/DDBJ databases">
        <title>Phylogenomic analyses of a clade within the roseobacter group suggest taxonomic reassignments of species of the genera Aestuariivita, Citreicella, Loktanella, Nautella, Pelagibaca, Ruegeria, Thalassobius, Thiobacimonas and Tropicibacter, and the proposal o.</title>
        <authorList>
            <person name="Jeon C.O."/>
        </authorList>
    </citation>
    <scope>NUCLEOTIDE SEQUENCE [LARGE SCALE GENOMIC DNA]</scope>
    <source>
        <strain evidence="5 6">G8-12</strain>
    </source>
</reference>
<protein>
    <submittedName>
        <fullName evidence="5">C4-dicarboxylate TRAP transporter substrate-binding protein</fullName>
    </submittedName>
</protein>
<proteinExistence type="predicted"/>
<name>A0AAN0M2C7_9RHOB</name>
<dbReference type="PANTHER" id="PTHR33376:SF15">
    <property type="entry name" value="BLL6794 PROTEIN"/>
    <property type="match status" value="1"/>
</dbReference>
<evidence type="ECO:0000313" key="5">
    <source>
        <dbReference type="EMBL" id="WZU63415.1"/>
    </source>
</evidence>
<dbReference type="GO" id="GO:0042597">
    <property type="term" value="C:periplasmic space"/>
    <property type="evidence" value="ECO:0007669"/>
    <property type="project" value="UniProtKB-SubCell"/>
</dbReference>
<keyword evidence="3" id="KW-0574">Periplasm</keyword>
<gene>
    <name evidence="5" type="ORF">AABB28_16430</name>
</gene>